<evidence type="ECO:0000313" key="2">
    <source>
        <dbReference type="EMBL" id="GAA0676704.1"/>
    </source>
</evidence>
<dbReference type="RefSeq" id="WP_343774444.1">
    <property type="nucleotide sequence ID" value="NZ_BAAADV010000006.1"/>
</dbReference>
<reference evidence="2 3" key="1">
    <citation type="journal article" date="2019" name="Int. J. Syst. Evol. Microbiol.">
        <title>The Global Catalogue of Microorganisms (GCM) 10K type strain sequencing project: providing services to taxonomists for standard genome sequencing and annotation.</title>
        <authorList>
            <consortium name="The Broad Institute Genomics Platform"/>
            <consortium name="The Broad Institute Genome Sequencing Center for Infectious Disease"/>
            <person name="Wu L."/>
            <person name="Ma J."/>
        </authorList>
    </citation>
    <scope>NUCLEOTIDE SEQUENCE [LARGE SCALE GENOMIC DNA]</scope>
    <source>
        <strain evidence="2 3">JCM 16328</strain>
    </source>
</reference>
<dbReference type="EMBL" id="BAAADV010000006">
    <property type="protein sequence ID" value="GAA0676704.1"/>
    <property type="molecule type" value="Genomic_DNA"/>
</dbReference>
<dbReference type="Gene3D" id="2.160.20.10">
    <property type="entry name" value="Single-stranded right-handed beta-helix, Pectin lyase-like"/>
    <property type="match status" value="1"/>
</dbReference>
<dbReference type="SUPFAM" id="SSF51126">
    <property type="entry name" value="Pectin lyase-like"/>
    <property type="match status" value="1"/>
</dbReference>
<dbReference type="InterPro" id="IPR011050">
    <property type="entry name" value="Pectin_lyase_fold/virulence"/>
</dbReference>
<sequence length="593" mass="62288">MADPNDADERGSPTVDRRAYLKFAGAAGLTAGTASLLGGTAAAAAVDLGEEGLEDGDTIDGYLEEHFTSGNEVHIPPGDYDWNGGGLSGSYSNAALIGDGEPGAVQLHHPEGEYRYNAVRAQSGEVRLENITIRGAAGGEEAKLRAEAPGSDARMVLDKVWLPDGVVDGADGVGLYVGAEHAGTIEFVDCYVEDFSDNGLYASAPGGSYDDAEGGRVIVEGGLYKNNNISNVRLGTDDSVAREVTMVHDADSPPNDGVWNQRNLRIRQGGENILVENCDIYHDRGSYYPVELSPLFDGGSGVIRNTRIYTNSSNQAVRSHDADWRTENVHLTGDGNFDIGVPASGTVTGSDAQQASKLPRIPILDYEGRGGASSPGSDGGDDLPDMDPHLVTFISTADAGEASYEFTADGPVTPLRVSPYTSPSGNEVRATSNFTVDADAEDGPHTVNGSTGNGYGDAYEVYGQVTDVTVDSPDWMWIELDGEEVSEDELIAQTAPPGEDGGDDGLTNALVIDGTVSDSSSTYSFEVSGEVRQSEELTSTPADASTWDSLASNVSNGKVLGIVRDGVDGYRYSGKVTSMQVCGDAAVEFENQE</sequence>
<dbReference type="PROSITE" id="PS51318">
    <property type="entry name" value="TAT"/>
    <property type="match status" value="1"/>
</dbReference>
<name>A0AAV3TAV5_9EURY</name>
<proteinExistence type="predicted"/>
<evidence type="ECO:0008006" key="4">
    <source>
        <dbReference type="Google" id="ProtNLM"/>
    </source>
</evidence>
<dbReference type="InterPro" id="IPR012334">
    <property type="entry name" value="Pectin_lyas_fold"/>
</dbReference>
<keyword evidence="3" id="KW-1185">Reference proteome</keyword>
<protein>
    <recommendedName>
        <fullName evidence="4">Right handed beta helix region</fullName>
    </recommendedName>
</protein>
<comment type="caution">
    <text evidence="2">The sequence shown here is derived from an EMBL/GenBank/DDBJ whole genome shotgun (WGS) entry which is preliminary data.</text>
</comment>
<organism evidence="2 3">
    <name type="scientific">Natronoarchaeum mannanilyticum</name>
    <dbReference type="NCBI Taxonomy" id="926360"/>
    <lineage>
        <taxon>Archaea</taxon>
        <taxon>Methanobacteriati</taxon>
        <taxon>Methanobacteriota</taxon>
        <taxon>Stenosarchaea group</taxon>
        <taxon>Halobacteria</taxon>
        <taxon>Halobacteriales</taxon>
        <taxon>Natronoarchaeaceae</taxon>
    </lineage>
</organism>
<dbReference type="Proteomes" id="UP001500420">
    <property type="component" value="Unassembled WGS sequence"/>
</dbReference>
<dbReference type="InterPro" id="IPR006311">
    <property type="entry name" value="TAT_signal"/>
</dbReference>
<accession>A0AAV3TAV5</accession>
<gene>
    <name evidence="2" type="ORF">GCM10009020_25700</name>
</gene>
<dbReference type="AlphaFoldDB" id="A0AAV3TAV5"/>
<evidence type="ECO:0000313" key="3">
    <source>
        <dbReference type="Proteomes" id="UP001500420"/>
    </source>
</evidence>
<feature type="region of interest" description="Disordered" evidence="1">
    <location>
        <begin position="365"/>
        <end position="386"/>
    </location>
</feature>
<evidence type="ECO:0000256" key="1">
    <source>
        <dbReference type="SAM" id="MobiDB-lite"/>
    </source>
</evidence>